<dbReference type="EMBL" id="BPLR01003091">
    <property type="protein sequence ID" value="GIX81056.1"/>
    <property type="molecule type" value="Genomic_DNA"/>
</dbReference>
<name>A0AAV4NBN0_CAEEX</name>
<sequence length="97" mass="10671">MVGHLGSTQKHCNAEISIAVVRKRGHLRPTGVAEKRVKHLRRGRQKGDPMRNWVVKSGLRVGGSLARLDQLGARHTGTEAPTVLLLGTRTPSRENCF</sequence>
<organism evidence="1 2">
    <name type="scientific">Caerostris extrusa</name>
    <name type="common">Bark spider</name>
    <name type="synonym">Caerostris bankana</name>
    <dbReference type="NCBI Taxonomy" id="172846"/>
    <lineage>
        <taxon>Eukaryota</taxon>
        <taxon>Metazoa</taxon>
        <taxon>Ecdysozoa</taxon>
        <taxon>Arthropoda</taxon>
        <taxon>Chelicerata</taxon>
        <taxon>Arachnida</taxon>
        <taxon>Araneae</taxon>
        <taxon>Araneomorphae</taxon>
        <taxon>Entelegynae</taxon>
        <taxon>Araneoidea</taxon>
        <taxon>Araneidae</taxon>
        <taxon>Caerostris</taxon>
    </lineage>
</organism>
<evidence type="ECO:0000313" key="2">
    <source>
        <dbReference type="Proteomes" id="UP001054945"/>
    </source>
</evidence>
<comment type="caution">
    <text evidence="1">The sequence shown here is derived from an EMBL/GenBank/DDBJ whole genome shotgun (WGS) entry which is preliminary data.</text>
</comment>
<dbReference type="AlphaFoldDB" id="A0AAV4NBN0"/>
<dbReference type="Proteomes" id="UP001054945">
    <property type="component" value="Unassembled WGS sequence"/>
</dbReference>
<gene>
    <name evidence="1" type="ORF">CEXT_567091</name>
</gene>
<proteinExistence type="predicted"/>
<accession>A0AAV4NBN0</accession>
<evidence type="ECO:0000313" key="1">
    <source>
        <dbReference type="EMBL" id="GIX81056.1"/>
    </source>
</evidence>
<protein>
    <submittedName>
        <fullName evidence="1">Uncharacterized protein</fullName>
    </submittedName>
</protein>
<reference evidence="1 2" key="1">
    <citation type="submission" date="2021-06" db="EMBL/GenBank/DDBJ databases">
        <title>Caerostris extrusa draft genome.</title>
        <authorList>
            <person name="Kono N."/>
            <person name="Arakawa K."/>
        </authorList>
    </citation>
    <scope>NUCLEOTIDE SEQUENCE [LARGE SCALE GENOMIC DNA]</scope>
</reference>
<keyword evidence="2" id="KW-1185">Reference proteome</keyword>